<evidence type="ECO:0000259" key="1">
    <source>
        <dbReference type="Pfam" id="PF07045"/>
    </source>
</evidence>
<dbReference type="InterPro" id="IPR011008">
    <property type="entry name" value="Dimeric_a/b-barrel"/>
</dbReference>
<dbReference type="PANTHER" id="PTHR41521">
    <property type="match status" value="1"/>
</dbReference>
<gene>
    <name evidence="2" type="ORF">SAMN05421647_105273</name>
</gene>
<protein>
    <submittedName>
        <fullName evidence="2">Uncharacterized conserved protein, DUF1330 family</fullName>
    </submittedName>
</protein>
<accession>A0A1N6TDL6</accession>
<dbReference type="Proteomes" id="UP000186895">
    <property type="component" value="Unassembled WGS sequence"/>
</dbReference>
<dbReference type="Pfam" id="PF07045">
    <property type="entry name" value="DUF1330"/>
    <property type="match status" value="1"/>
</dbReference>
<dbReference type="eggNOG" id="COG5470">
    <property type="taxonomic scope" value="Bacteria"/>
</dbReference>
<evidence type="ECO:0000313" key="3">
    <source>
        <dbReference type="Proteomes" id="UP000186895"/>
    </source>
</evidence>
<dbReference type="RefSeq" id="WP_076463118.1">
    <property type="nucleotide sequence ID" value="NZ_FTMN01000005.1"/>
</dbReference>
<keyword evidence="3" id="KW-1185">Reference proteome</keyword>
<evidence type="ECO:0000313" key="2">
    <source>
        <dbReference type="EMBL" id="SIQ51347.1"/>
    </source>
</evidence>
<proteinExistence type="predicted"/>
<name>A0A1N6TDL6_9GAMM</name>
<dbReference type="AlphaFoldDB" id="A0A1N6TDL6"/>
<feature type="domain" description="DUF1330" evidence="1">
    <location>
        <begin position="2"/>
        <end position="97"/>
    </location>
</feature>
<dbReference type="InterPro" id="IPR010753">
    <property type="entry name" value="DUF1330"/>
</dbReference>
<dbReference type="STRING" id="49186.SAMN05421647_105273"/>
<dbReference type="SUPFAM" id="SSF54909">
    <property type="entry name" value="Dimeric alpha+beta barrel"/>
    <property type="match status" value="1"/>
</dbReference>
<dbReference type="PANTHER" id="PTHR41521:SF4">
    <property type="entry name" value="BLR0684 PROTEIN"/>
    <property type="match status" value="1"/>
</dbReference>
<dbReference type="EMBL" id="FTMN01000005">
    <property type="protein sequence ID" value="SIQ51347.1"/>
    <property type="molecule type" value="Genomic_DNA"/>
</dbReference>
<sequence length="104" mass="11890">MKGYWIAHVTIQQEEDYQAYLALAPQALAKYGAKILSRGENFTPLEGFEDNPPQRAVVLEFESYEQALACYHSEEYQQAREKRILCSEAHILILQGMEDSPRPG</sequence>
<reference evidence="3" key="1">
    <citation type="submission" date="2017-01" db="EMBL/GenBank/DDBJ databases">
        <authorList>
            <person name="Varghese N."/>
            <person name="Submissions S."/>
        </authorList>
    </citation>
    <scope>NUCLEOTIDE SEQUENCE [LARGE SCALE GENOMIC DNA]</scope>
    <source>
        <strain evidence="3">DSM 7027</strain>
    </source>
</reference>
<organism evidence="2 3">
    <name type="scientific">Marinobacterium stanieri</name>
    <dbReference type="NCBI Taxonomy" id="49186"/>
    <lineage>
        <taxon>Bacteria</taxon>
        <taxon>Pseudomonadati</taxon>
        <taxon>Pseudomonadota</taxon>
        <taxon>Gammaproteobacteria</taxon>
        <taxon>Oceanospirillales</taxon>
        <taxon>Oceanospirillaceae</taxon>
        <taxon>Marinobacterium</taxon>
    </lineage>
</organism>
<dbReference type="Gene3D" id="3.30.70.100">
    <property type="match status" value="1"/>
</dbReference>